<keyword evidence="3" id="KW-0804">Transcription</keyword>
<accession>A0ABW7WSZ0</accession>
<gene>
    <name evidence="6" type="ORF">ACH47G_33720</name>
</gene>
<dbReference type="SUPFAM" id="SSF46785">
    <property type="entry name" value="Winged helix' DNA-binding domain"/>
    <property type="match status" value="1"/>
</dbReference>
<dbReference type="InterPro" id="IPR005471">
    <property type="entry name" value="Tscrpt_reg_IclR_N"/>
</dbReference>
<evidence type="ECO:0000256" key="2">
    <source>
        <dbReference type="ARBA" id="ARBA00023125"/>
    </source>
</evidence>
<dbReference type="Gene3D" id="3.30.450.40">
    <property type="match status" value="1"/>
</dbReference>
<dbReference type="PROSITE" id="PS51077">
    <property type="entry name" value="HTH_ICLR"/>
    <property type="match status" value="1"/>
</dbReference>
<dbReference type="InterPro" id="IPR036388">
    <property type="entry name" value="WH-like_DNA-bd_sf"/>
</dbReference>
<dbReference type="Gene3D" id="1.10.10.10">
    <property type="entry name" value="Winged helix-like DNA-binding domain superfamily/Winged helix DNA-binding domain"/>
    <property type="match status" value="1"/>
</dbReference>
<evidence type="ECO:0000313" key="6">
    <source>
        <dbReference type="EMBL" id="MFI2325471.1"/>
    </source>
</evidence>
<evidence type="ECO:0000259" key="4">
    <source>
        <dbReference type="PROSITE" id="PS51077"/>
    </source>
</evidence>
<dbReference type="InterPro" id="IPR029016">
    <property type="entry name" value="GAF-like_dom_sf"/>
</dbReference>
<dbReference type="Proteomes" id="UP001611450">
    <property type="component" value="Unassembled WGS sequence"/>
</dbReference>
<dbReference type="SUPFAM" id="SSF55781">
    <property type="entry name" value="GAF domain-like"/>
    <property type="match status" value="1"/>
</dbReference>
<dbReference type="InterPro" id="IPR014757">
    <property type="entry name" value="Tscrpt_reg_IclR_C"/>
</dbReference>
<reference evidence="6 7" key="1">
    <citation type="submission" date="2024-10" db="EMBL/GenBank/DDBJ databases">
        <title>The Natural Products Discovery Center: Release of the First 8490 Sequenced Strains for Exploring Actinobacteria Biosynthetic Diversity.</title>
        <authorList>
            <person name="Kalkreuter E."/>
            <person name="Kautsar S.A."/>
            <person name="Yang D."/>
            <person name="Bader C.D."/>
            <person name="Teijaro C.N."/>
            <person name="Fluegel L."/>
            <person name="Davis C.M."/>
            <person name="Simpson J.R."/>
            <person name="Lauterbach L."/>
            <person name="Steele A.D."/>
            <person name="Gui C."/>
            <person name="Meng S."/>
            <person name="Li G."/>
            <person name="Viehrig K."/>
            <person name="Ye F."/>
            <person name="Su P."/>
            <person name="Kiefer A.F."/>
            <person name="Nichols A."/>
            <person name="Cepeda A.J."/>
            <person name="Yan W."/>
            <person name="Fan B."/>
            <person name="Jiang Y."/>
            <person name="Adhikari A."/>
            <person name="Zheng C.-J."/>
            <person name="Schuster L."/>
            <person name="Cowan T.M."/>
            <person name="Smanski M.J."/>
            <person name="Chevrette M.G."/>
            <person name="De Carvalho L.P.S."/>
            <person name="Shen B."/>
        </authorList>
    </citation>
    <scope>NUCLEOTIDE SEQUENCE [LARGE SCALE GENOMIC DNA]</scope>
    <source>
        <strain evidence="6 7">NPDC019626</strain>
    </source>
</reference>
<dbReference type="InterPro" id="IPR050707">
    <property type="entry name" value="HTH_MetabolicPath_Reg"/>
</dbReference>
<feature type="domain" description="HTH iclR-type" evidence="4">
    <location>
        <begin position="20"/>
        <end position="80"/>
    </location>
</feature>
<evidence type="ECO:0000256" key="1">
    <source>
        <dbReference type="ARBA" id="ARBA00023015"/>
    </source>
</evidence>
<name>A0ABW7WSZ0_9NOCA</name>
<keyword evidence="2" id="KW-0238">DNA-binding</keyword>
<dbReference type="PANTHER" id="PTHR30136">
    <property type="entry name" value="HELIX-TURN-HELIX TRANSCRIPTIONAL REGULATOR, ICLR FAMILY"/>
    <property type="match status" value="1"/>
</dbReference>
<dbReference type="RefSeq" id="WP_396949282.1">
    <property type="nucleotide sequence ID" value="NZ_JBIRXV010000013.1"/>
</dbReference>
<dbReference type="PROSITE" id="PS51078">
    <property type="entry name" value="ICLR_ED"/>
    <property type="match status" value="1"/>
</dbReference>
<dbReference type="Pfam" id="PF09339">
    <property type="entry name" value="HTH_IclR"/>
    <property type="match status" value="1"/>
</dbReference>
<feature type="domain" description="IclR-ED" evidence="5">
    <location>
        <begin position="81"/>
        <end position="262"/>
    </location>
</feature>
<evidence type="ECO:0000259" key="5">
    <source>
        <dbReference type="PROSITE" id="PS51078"/>
    </source>
</evidence>
<keyword evidence="7" id="KW-1185">Reference proteome</keyword>
<dbReference type="Pfam" id="PF01614">
    <property type="entry name" value="IclR_C"/>
    <property type="match status" value="1"/>
</dbReference>
<dbReference type="PANTHER" id="PTHR30136:SF24">
    <property type="entry name" value="HTH-TYPE TRANSCRIPTIONAL REPRESSOR ALLR"/>
    <property type="match status" value="1"/>
</dbReference>
<dbReference type="InterPro" id="IPR036390">
    <property type="entry name" value="WH_DNA-bd_sf"/>
</dbReference>
<proteinExistence type="predicted"/>
<keyword evidence="1" id="KW-0805">Transcription regulation</keyword>
<evidence type="ECO:0000313" key="7">
    <source>
        <dbReference type="Proteomes" id="UP001611450"/>
    </source>
</evidence>
<organism evidence="6 7">
    <name type="scientific">Nocardia beijingensis</name>
    <dbReference type="NCBI Taxonomy" id="95162"/>
    <lineage>
        <taxon>Bacteria</taxon>
        <taxon>Bacillati</taxon>
        <taxon>Actinomycetota</taxon>
        <taxon>Actinomycetes</taxon>
        <taxon>Mycobacteriales</taxon>
        <taxon>Nocardiaceae</taxon>
        <taxon>Nocardia</taxon>
    </lineage>
</organism>
<protein>
    <submittedName>
        <fullName evidence="6">IclR family transcriptional regulator</fullName>
    </submittedName>
</protein>
<dbReference type="SMART" id="SM00346">
    <property type="entry name" value="HTH_ICLR"/>
    <property type="match status" value="1"/>
</dbReference>
<evidence type="ECO:0000256" key="3">
    <source>
        <dbReference type="ARBA" id="ARBA00023163"/>
    </source>
</evidence>
<sequence length="270" mass="29508">MPGLAKIGRMSPVHRTEGEISAIGRTTEILKTFRESSGVLSAAALVRRTGMAKTTVHRMLDDLVRVGLLERDGKDYRLGLLLFELGESVPRQRSLREAARRHLSALREATRHNVGLCVLDGFDVVYLDVFRDDDGPRLPQQIGGRWPAHASCSGKAILAYSDHTATPRPDTLKPCTEHTITDPDELERELDQVRRRGLAFDRQEAIRGIVGVAAPIFGPGGVVLGAVSSSGMVGRINLTRIDAAVRTTAVSISKDLSRAQSVVRPVLQRH</sequence>
<comment type="caution">
    <text evidence="6">The sequence shown here is derived from an EMBL/GenBank/DDBJ whole genome shotgun (WGS) entry which is preliminary data.</text>
</comment>
<dbReference type="EMBL" id="JBIRXV010000013">
    <property type="protein sequence ID" value="MFI2325471.1"/>
    <property type="molecule type" value="Genomic_DNA"/>
</dbReference>